<gene>
    <name evidence="5" type="ORF">MNBD_IGNAVI01-531</name>
</gene>
<dbReference type="PROSITE" id="PS00687">
    <property type="entry name" value="ALDEHYDE_DEHYDR_GLU"/>
    <property type="match status" value="1"/>
</dbReference>
<dbReference type="CDD" id="cd07102">
    <property type="entry name" value="ALDH_EDX86601"/>
    <property type="match status" value="1"/>
</dbReference>
<dbReference type="InterPro" id="IPR016160">
    <property type="entry name" value="Ald_DH_CS_CYS"/>
</dbReference>
<evidence type="ECO:0000256" key="3">
    <source>
        <dbReference type="ARBA" id="ARBA00023002"/>
    </source>
</evidence>
<evidence type="ECO:0000259" key="4">
    <source>
        <dbReference type="Pfam" id="PF00171"/>
    </source>
</evidence>
<dbReference type="FunFam" id="3.40.309.10:FF:000009">
    <property type="entry name" value="Aldehyde dehydrogenase A"/>
    <property type="match status" value="1"/>
</dbReference>
<dbReference type="InterPro" id="IPR029510">
    <property type="entry name" value="Ald_DH_CS_GLU"/>
</dbReference>
<feature type="domain" description="Aldehyde dehydrogenase" evidence="4">
    <location>
        <begin position="3"/>
        <end position="456"/>
    </location>
</feature>
<evidence type="ECO:0000313" key="5">
    <source>
        <dbReference type="EMBL" id="VAX18968.1"/>
    </source>
</evidence>
<dbReference type="GO" id="GO:0004029">
    <property type="term" value="F:aldehyde dehydrogenase (NAD+) activity"/>
    <property type="evidence" value="ECO:0007669"/>
    <property type="project" value="UniProtKB-EC"/>
</dbReference>
<comment type="similarity">
    <text evidence="1">Belongs to the aldehyde dehydrogenase family.</text>
</comment>
<dbReference type="SUPFAM" id="SSF53720">
    <property type="entry name" value="ALDH-like"/>
    <property type="match status" value="1"/>
</dbReference>
<dbReference type="FunFam" id="3.40.605.10:FF:000012">
    <property type="entry name" value="NAD-dependent succinate-semialdehyde dehydrogenase"/>
    <property type="match status" value="1"/>
</dbReference>
<reference evidence="5" key="1">
    <citation type="submission" date="2018-06" db="EMBL/GenBank/DDBJ databases">
        <authorList>
            <person name="Zhirakovskaya E."/>
        </authorList>
    </citation>
    <scope>NUCLEOTIDE SEQUENCE</scope>
</reference>
<keyword evidence="2" id="KW-0521">NADP</keyword>
<dbReference type="InterPro" id="IPR016162">
    <property type="entry name" value="Ald_DH_N"/>
</dbReference>
<dbReference type="PROSITE" id="PS00070">
    <property type="entry name" value="ALDEHYDE_DEHYDR_CYS"/>
    <property type="match status" value="1"/>
</dbReference>
<dbReference type="Pfam" id="PF00171">
    <property type="entry name" value="Aldedh"/>
    <property type="match status" value="1"/>
</dbReference>
<dbReference type="InterPro" id="IPR016161">
    <property type="entry name" value="Ald_DH/histidinol_DH"/>
</dbReference>
<protein>
    <submittedName>
        <fullName evidence="5">Aldehyde dehydrogenase</fullName>
        <ecNumber evidence="5">1.2.1.3</ecNumber>
    </submittedName>
</protein>
<dbReference type="Gene3D" id="3.40.309.10">
    <property type="entry name" value="Aldehyde Dehydrogenase, Chain A, domain 2"/>
    <property type="match status" value="1"/>
</dbReference>
<evidence type="ECO:0000256" key="2">
    <source>
        <dbReference type="ARBA" id="ARBA00022857"/>
    </source>
</evidence>
<sequence>MSRTLKVISPIDGSVYYESEMHTQKDIDTALASATEAQNKWKEVPISERKEYINKFIEAFKSMKERISEELTWLMGRPIRYSPLEVNGTIERATGMVNLAESSLSDVLVEEKEGFNRYIKREPLGVVFVVPAWNYPYLIAVNSIVPALLAGNAVLLRHSAQTPLVAERFAEAFEKAGLPEGLFQYLHLSHEATANVIKDHRVNFVAFTGSVSGGYEIQKVAAQRFIGVGLELGGKDPAYVRADVDLNYAVENLVDGAFFNSGQSCCGIERIYVHESVYDQFVEGYVELTKKYVLGNPLDKETTLGPVAKRSGADLVRKHIKDAVAAGAKALIDESLFPEAKVDTNYLAPQVLVDVDHSMDVMYEESFGPVVGIMKVKDDEEALKLMNDSPYGLTASIWTENEDEAIQIGNKVDTGTWYMNRCDYLDPYLAWVGVKDSGRGCSLSKVGYEHLTRPKSFHLKVQH</sequence>
<dbReference type="EMBL" id="UOGD01000123">
    <property type="protein sequence ID" value="VAX18968.1"/>
    <property type="molecule type" value="Genomic_DNA"/>
</dbReference>
<dbReference type="EC" id="1.2.1.3" evidence="5"/>
<dbReference type="Gene3D" id="3.40.605.10">
    <property type="entry name" value="Aldehyde Dehydrogenase, Chain A, domain 1"/>
    <property type="match status" value="1"/>
</dbReference>
<keyword evidence="3 5" id="KW-0560">Oxidoreductase</keyword>
<accession>A0A3B1C550</accession>
<dbReference type="AlphaFoldDB" id="A0A3B1C550"/>
<organism evidence="5">
    <name type="scientific">hydrothermal vent metagenome</name>
    <dbReference type="NCBI Taxonomy" id="652676"/>
    <lineage>
        <taxon>unclassified sequences</taxon>
        <taxon>metagenomes</taxon>
        <taxon>ecological metagenomes</taxon>
    </lineage>
</organism>
<dbReference type="InterPro" id="IPR015590">
    <property type="entry name" value="Aldehyde_DH_dom"/>
</dbReference>
<dbReference type="PANTHER" id="PTHR11699">
    <property type="entry name" value="ALDEHYDE DEHYDROGENASE-RELATED"/>
    <property type="match status" value="1"/>
</dbReference>
<evidence type="ECO:0000256" key="1">
    <source>
        <dbReference type="ARBA" id="ARBA00009986"/>
    </source>
</evidence>
<name>A0A3B1C550_9ZZZZ</name>
<dbReference type="InterPro" id="IPR016163">
    <property type="entry name" value="Ald_DH_C"/>
</dbReference>
<proteinExistence type="inferred from homology"/>